<name>A0A8J3YTT9_9ACTN</name>
<organism evidence="1 2">
    <name type="scientific">Virgisporangium aliadipatigenens</name>
    <dbReference type="NCBI Taxonomy" id="741659"/>
    <lineage>
        <taxon>Bacteria</taxon>
        <taxon>Bacillati</taxon>
        <taxon>Actinomycetota</taxon>
        <taxon>Actinomycetes</taxon>
        <taxon>Micromonosporales</taxon>
        <taxon>Micromonosporaceae</taxon>
        <taxon>Virgisporangium</taxon>
    </lineage>
</organism>
<protein>
    <submittedName>
        <fullName evidence="1">Uncharacterized protein</fullName>
    </submittedName>
</protein>
<keyword evidence="2" id="KW-1185">Reference proteome</keyword>
<dbReference type="RefSeq" id="WP_203903772.1">
    <property type="nucleotide sequence ID" value="NZ_BOPF01000035.1"/>
</dbReference>
<evidence type="ECO:0000313" key="2">
    <source>
        <dbReference type="Proteomes" id="UP000619260"/>
    </source>
</evidence>
<sequence length="339" mass="36374">MTDAATARPAQLHHLLLRLGGRIPDELLTEARDLLALGRPRPAAQIAAAAVRQGWFTPTDAERRLIAGSGAHPANPTGRTTTTERGWTFAPAVPQPGIRTPVVLDLSSTGHLDGGDAAAVAATSRIAGAVALWRAWRAPDDLNPFVVPVFLVSTDAPGDALPAITGTVQEALRCAGINHPQVEVFRPDTHPSPYRSSARSRSALLWAATPPSPVTIARDFDVVDPERGPGFAADHPVLPAGPRKVGILDRLRAGDLLLATTAHETDVLERGRGRVVPQNFRTDGAWIWTDTVTYYLEHHGLSPEPGLLRHIEGRDRLPIAVDAVSRHRALVELFRPVAV</sequence>
<accession>A0A8J3YTT9</accession>
<comment type="caution">
    <text evidence="1">The sequence shown here is derived from an EMBL/GenBank/DDBJ whole genome shotgun (WGS) entry which is preliminary data.</text>
</comment>
<proteinExistence type="predicted"/>
<evidence type="ECO:0000313" key="1">
    <source>
        <dbReference type="EMBL" id="GIJ50328.1"/>
    </source>
</evidence>
<reference evidence="1" key="1">
    <citation type="submission" date="2021-01" db="EMBL/GenBank/DDBJ databases">
        <title>Whole genome shotgun sequence of Virgisporangium aliadipatigenens NBRC 105644.</title>
        <authorList>
            <person name="Komaki H."/>
            <person name="Tamura T."/>
        </authorList>
    </citation>
    <scope>NUCLEOTIDE SEQUENCE</scope>
    <source>
        <strain evidence="1">NBRC 105644</strain>
    </source>
</reference>
<dbReference type="EMBL" id="BOPF01000035">
    <property type="protein sequence ID" value="GIJ50328.1"/>
    <property type="molecule type" value="Genomic_DNA"/>
</dbReference>
<gene>
    <name evidence="1" type="ORF">Val02_72140</name>
</gene>
<dbReference type="AlphaFoldDB" id="A0A8J3YTT9"/>
<dbReference type="Proteomes" id="UP000619260">
    <property type="component" value="Unassembled WGS sequence"/>
</dbReference>